<dbReference type="Pfam" id="PF04506">
    <property type="entry name" value="Rft-1"/>
    <property type="match status" value="1"/>
</dbReference>
<keyword evidence="4 9" id="KW-0812">Transmembrane</keyword>
<comment type="subcellular location">
    <subcellularLocation>
        <location evidence="1 9">Endoplasmic reticulum membrane</location>
        <topology evidence="1 9">Multi-pass membrane protein</topology>
    </subcellularLocation>
</comment>
<feature type="transmembrane region" description="Helical" evidence="9">
    <location>
        <begin position="486"/>
        <end position="506"/>
    </location>
</feature>
<evidence type="ECO:0000256" key="5">
    <source>
        <dbReference type="ARBA" id="ARBA00022824"/>
    </source>
</evidence>
<dbReference type="PANTHER" id="PTHR13117:SF5">
    <property type="entry name" value="PROTEIN RFT1 HOMOLOG"/>
    <property type="match status" value="1"/>
</dbReference>
<feature type="transmembrane region" description="Helical" evidence="9">
    <location>
        <begin position="86"/>
        <end position="108"/>
    </location>
</feature>
<comment type="caution">
    <text evidence="10">The sequence shown here is derived from an EMBL/GenBank/DDBJ whole genome shotgun (WGS) entry which is preliminary data.</text>
</comment>
<feature type="transmembrane region" description="Helical" evidence="9">
    <location>
        <begin position="46"/>
        <end position="66"/>
    </location>
</feature>
<dbReference type="FunCoup" id="A0A1V9XJI0">
    <property type="interactions" value="1172"/>
</dbReference>
<gene>
    <name evidence="10" type="ORF">BIW11_09688</name>
</gene>
<evidence type="ECO:0000256" key="4">
    <source>
        <dbReference type="ARBA" id="ARBA00022692"/>
    </source>
</evidence>
<feature type="transmembrane region" description="Helical" evidence="9">
    <location>
        <begin position="400"/>
        <end position="425"/>
    </location>
</feature>
<feature type="transmembrane region" description="Helical" evidence="9">
    <location>
        <begin position="120"/>
        <end position="147"/>
    </location>
</feature>
<keyword evidence="7 9" id="KW-0472">Membrane</keyword>
<feature type="transmembrane region" description="Helical" evidence="9">
    <location>
        <begin position="20"/>
        <end position="40"/>
    </location>
</feature>
<dbReference type="AlphaFoldDB" id="A0A1V9XJI0"/>
<evidence type="ECO:0000256" key="8">
    <source>
        <dbReference type="ARBA" id="ARBA00045912"/>
    </source>
</evidence>
<dbReference type="OrthoDB" id="9979195at2759"/>
<feature type="transmembrane region" description="Helical" evidence="9">
    <location>
        <begin position="325"/>
        <end position="352"/>
    </location>
</feature>
<feature type="transmembrane region" description="Helical" evidence="9">
    <location>
        <begin position="364"/>
        <end position="388"/>
    </location>
</feature>
<name>A0A1V9XJI0_9ACAR</name>
<dbReference type="Proteomes" id="UP000192247">
    <property type="component" value="Unassembled WGS sequence"/>
</dbReference>
<keyword evidence="11" id="KW-1185">Reference proteome</keyword>
<evidence type="ECO:0000313" key="11">
    <source>
        <dbReference type="Proteomes" id="UP000192247"/>
    </source>
</evidence>
<evidence type="ECO:0000256" key="1">
    <source>
        <dbReference type="ARBA" id="ARBA00004477"/>
    </source>
</evidence>
<dbReference type="PANTHER" id="PTHR13117">
    <property type="entry name" value="ENDOPLASMIC RETICULUM MULTISPAN TRANSMEMBRANE PROTEIN-RELATED"/>
    <property type="match status" value="1"/>
</dbReference>
<dbReference type="GO" id="GO:0034203">
    <property type="term" value="P:glycolipid translocation"/>
    <property type="evidence" value="ECO:0007669"/>
    <property type="project" value="TreeGrafter"/>
</dbReference>
<comment type="similarity">
    <text evidence="3 9">Belongs to the RFT1 family.</text>
</comment>
<protein>
    <recommendedName>
        <fullName evidence="9">Protein RFT1 homolog</fullName>
    </recommendedName>
</protein>
<evidence type="ECO:0000256" key="3">
    <source>
        <dbReference type="ARBA" id="ARBA00010288"/>
    </source>
</evidence>
<feature type="transmembrane region" description="Helical" evidence="9">
    <location>
        <begin position="181"/>
        <end position="202"/>
    </location>
</feature>
<evidence type="ECO:0000313" key="10">
    <source>
        <dbReference type="EMBL" id="OQR73508.1"/>
    </source>
</evidence>
<comment type="pathway">
    <text evidence="2">Protein modification; protein glycosylation.</text>
</comment>
<sequence length="523" mass="58002">MPNEVSPRGRVAAALKATSLNIILHVSMRVCTFVLNAFILRHISKYAFGVINVRLMLLFSTIHLLASEPFRRACCTDTSGHKWNKIINLSWLSIPSAIVLGAPLSLIWVKLLEAPDDPTYSLAVGVTYLAALMEVAAEPMFIVGCAFGYVKFKVFAEGSALVLRCILMSVLVIVIPDYALLAYAISQLISSVYFTVTFYLYFHIVCAQKLDQNLPITQICEMIPSLDGIDRVVGGLVASFMKQTAFKQVLTEGERYVMTAFCVLDFASQGVYEAVNNLGSLAARYIFRQVEENGYLLFGQLLCRDDSHGRKELSMRLSADVLSNLLKLMLIVALMIVSFGQAFSGTLLFLYAGNSLLPLGCTLMRLHCLYIAFIAINGITECFMFATMSKQQLDDHNTKMALCSVLFIFALYVFSRLFGAVGLILANMVNMSMRILLSFYYISNFYAQVNVNIVSHSLPSMWVFAILIASCALTLLSEALIGHRKIAHIGFGAICFLITTGAIYLCEHELATFIKKSLMEKQL</sequence>
<feature type="transmembrane region" description="Helical" evidence="9">
    <location>
        <begin position="461"/>
        <end position="480"/>
    </location>
</feature>
<dbReference type="InParanoid" id="A0A1V9XJI0"/>
<comment type="function">
    <text evidence="8 9">Intramembrane glycolipid transporter that operates in the biosynthetic pathway of dolichol-linked oligosaccharides, the glycan precursors employed in protein asparagine (N)-glycosylation. The sequential addition of sugars to dolichol pyrophosphate produces dolichol-linked oligosaccharides containing fourteen sugars, including two GlcNAcs, nine mannoses and three glucoses. Once assembled, the oligosaccharide is transferred from the lipid to nascent proteins by oligosaccharyltransferases. The assembly of dolichol-linked oligosaccharides begins on the cytosolic side of the endoplasmic reticulum membrane and finishes in its lumen. RFT1 could mediate the translocation of the cytosolically oriented intermediate DolPP-GlcNAc2Man5, produced by ALG11, into the ER lumen where dolichol-linked oligosaccharides assembly continues. However, the intramembrane lipid transporter activity could not be confirmed in vitro.</text>
</comment>
<keyword evidence="6 9" id="KW-1133">Transmembrane helix</keyword>
<evidence type="ECO:0000256" key="2">
    <source>
        <dbReference type="ARBA" id="ARBA00004922"/>
    </source>
</evidence>
<evidence type="ECO:0000256" key="6">
    <source>
        <dbReference type="ARBA" id="ARBA00022989"/>
    </source>
</evidence>
<evidence type="ECO:0000256" key="9">
    <source>
        <dbReference type="RuleBase" id="RU365067"/>
    </source>
</evidence>
<dbReference type="STRING" id="418985.A0A1V9XJI0"/>
<dbReference type="InterPro" id="IPR007594">
    <property type="entry name" value="RFT1"/>
</dbReference>
<organism evidence="10 11">
    <name type="scientific">Tropilaelaps mercedesae</name>
    <dbReference type="NCBI Taxonomy" id="418985"/>
    <lineage>
        <taxon>Eukaryota</taxon>
        <taxon>Metazoa</taxon>
        <taxon>Ecdysozoa</taxon>
        <taxon>Arthropoda</taxon>
        <taxon>Chelicerata</taxon>
        <taxon>Arachnida</taxon>
        <taxon>Acari</taxon>
        <taxon>Parasitiformes</taxon>
        <taxon>Mesostigmata</taxon>
        <taxon>Gamasina</taxon>
        <taxon>Dermanyssoidea</taxon>
        <taxon>Laelapidae</taxon>
        <taxon>Tropilaelaps</taxon>
    </lineage>
</organism>
<dbReference type="EMBL" id="MNPL01009841">
    <property type="protein sequence ID" value="OQR73508.1"/>
    <property type="molecule type" value="Genomic_DNA"/>
</dbReference>
<accession>A0A1V9XJI0</accession>
<dbReference type="GO" id="GO:0006488">
    <property type="term" value="P:dolichol-linked oligosaccharide biosynthetic process"/>
    <property type="evidence" value="ECO:0007669"/>
    <property type="project" value="InterPro"/>
</dbReference>
<reference evidence="10 11" key="1">
    <citation type="journal article" date="2017" name="Gigascience">
        <title>Draft genome of the honey bee ectoparasitic mite, Tropilaelaps mercedesae, is shaped by the parasitic life history.</title>
        <authorList>
            <person name="Dong X."/>
            <person name="Armstrong S.D."/>
            <person name="Xia D."/>
            <person name="Makepeace B.L."/>
            <person name="Darby A.C."/>
            <person name="Kadowaki T."/>
        </authorList>
    </citation>
    <scope>NUCLEOTIDE SEQUENCE [LARGE SCALE GENOMIC DNA]</scope>
    <source>
        <strain evidence="10">Wuxi-XJTLU</strain>
    </source>
</reference>
<proteinExistence type="inferred from homology"/>
<evidence type="ECO:0000256" key="7">
    <source>
        <dbReference type="ARBA" id="ARBA00023136"/>
    </source>
</evidence>
<feature type="transmembrane region" description="Helical" evidence="9">
    <location>
        <begin position="154"/>
        <end position="175"/>
    </location>
</feature>
<keyword evidence="5" id="KW-0256">Endoplasmic reticulum</keyword>
<dbReference type="GO" id="GO:0005789">
    <property type="term" value="C:endoplasmic reticulum membrane"/>
    <property type="evidence" value="ECO:0007669"/>
    <property type="project" value="UniProtKB-SubCell"/>
</dbReference>